<dbReference type="Proteomes" id="UP000323917">
    <property type="component" value="Chromosome"/>
</dbReference>
<sequence precursor="true">MRITTRLLLSNWFAHVVILLSICSSSGSLSAQVMPADGASAGAGAVTPVSYTSSGSYLNRSLGTPLRFDYHTQGYGTETGVVRLGTMPVFPLDNAVWFVDAAGTLSEDFGGGFNLGVGYREMVDFNSTFDPERILGMSFWTDGQSTDADNFFTALGFGLESLGEAYDLRLNGTFPLSRTQTGDAKLIDFDAPIFQGNELYSGIESVVTDTAYSVVDAEAAKRVGNLDAWALMGVYYLGSGGTDATGVRAGVRGYALPDLALSLQVTEDDIYDTNVMFGITWFVGRTHSGNAPCGILADRFREPVWRNDFIATTSSVSTRGAGDALTDADTDELFNFIHVDSNAALGGDGTIENPYTTLAEAQGPGPGGPGAQSEGSYVYVHSNSVLSGNFTALDNVKVLGEGVNQDGDMVTHTVDSVEVGTLVLPETSPGAGSAPAPIINGVGDVFTLANDNQINNFNIVGGTNAIVANAVNAPQLANLDIDTPTGMGISFTDITGTAVVENTVTIDDAGVTAFYINGGTDGMNLNPIITTSVGRALEIENRTGGIIAYGGMITTTGGTGVFIHDNTDANIAFSNELNLTTDADVNALTIMNNNADAATPSTIRFDGLLTVNASGTGNGVDIDGTDEDVTYQFADLLINSVDGTGFLAANDGTLIVTSANGTNAVTATGTGTAIDIDGMDVGTGGITFDTVNTDGATNEGVRLANLEGTGLVTIGGGTDPGDGGVIRSDGTGISIDNVANVAVNNVTIDNSANAGVGMEIMNQDEATDAVSLAGVQITTSGTANGLDINNNSDGTITASDLVASAVDGNAVNVEQNTGGTNIFNDLDASTSGSGDAVFINNNDGSTTTINGMTLAATGTGSGYVAQNKGTVAITGDTEISTVSGAALSMNDVEVDAAGISVDKVTVTAGTEDSVSLVDLTGTGDVVVGADTSDPGSITTTGRGVFVDGGTNDITVDTEVTANGAGRSLEVVNRTGGVITYNSDTTDNAMGMRIADNTGGTVNVTGDLTFNTGANDAITIDNNNGSTVNFSNAGSIDLDTTSGSGVHLTGQNTNVAIDADITGGTGTSVDIEGNATAIVNGDITNTAGRSLRVHGLTAGIVNVNSEINDTGEGISLDSNTGGSINMNGDSTLNTGANDALTITGNSAANTISFAPGSELDIDTTSGRGILISGNGSTIVNGTHTVDTGTGVGVQIANARSATVNGVTINSSGNDAVNITHGNASVSDVTLGSVTVESGDRGVNVSATGSGQFDLTMNNVDISGITQEGILFDTNGNANRVDFTMTNSNIVAGNDQALEATLDAAIGDVRFLVQNNVFNSNSADATVDILVAGGTEFSGTIGILQNNSDPLTPPIGDNNRFISTNAAGDPFAIEVNNAAATVNLDLRDNTAQGGTVTFQLDNTAGTFNLVDSVDTIAGDNNVGTVSTNGVINNIAPPVLQPTP</sequence>
<gene>
    <name evidence="3" type="ORF">Pr1d_18620</name>
</gene>
<feature type="signal peptide" evidence="2">
    <location>
        <begin position="1"/>
        <end position="31"/>
    </location>
</feature>
<keyword evidence="2" id="KW-0732">Signal</keyword>
<evidence type="ECO:0000313" key="4">
    <source>
        <dbReference type="Proteomes" id="UP000323917"/>
    </source>
</evidence>
<dbReference type="Gene3D" id="2.40.160.160">
    <property type="entry name" value="Inverse autotransporter, beta-domain"/>
    <property type="match status" value="1"/>
</dbReference>
<dbReference type="KEGG" id="bgok:Pr1d_18620"/>
<dbReference type="OrthoDB" id="245699at2"/>
<evidence type="ECO:0000313" key="3">
    <source>
        <dbReference type="EMBL" id="QEG34581.1"/>
    </source>
</evidence>
<dbReference type="InterPro" id="IPR012332">
    <property type="entry name" value="Autotransporter_pectin_lyase_C"/>
</dbReference>
<dbReference type="SMART" id="SM00710">
    <property type="entry name" value="PbH1"/>
    <property type="match status" value="12"/>
</dbReference>
<dbReference type="EMBL" id="CP042913">
    <property type="protein sequence ID" value="QEG34581.1"/>
    <property type="molecule type" value="Genomic_DNA"/>
</dbReference>
<evidence type="ECO:0000256" key="2">
    <source>
        <dbReference type="SAM" id="SignalP"/>
    </source>
</evidence>
<feature type="region of interest" description="Disordered" evidence="1">
    <location>
        <begin position="354"/>
        <end position="374"/>
    </location>
</feature>
<proteinExistence type="predicted"/>
<feature type="chain" id="PRO_5023075313" description="Inverse autotransporter beta-domain domain-containing protein" evidence="2">
    <location>
        <begin position="32"/>
        <end position="1441"/>
    </location>
</feature>
<name>A0A5B9QKA1_9BACT</name>
<dbReference type="InterPro" id="IPR006626">
    <property type="entry name" value="PbH1"/>
</dbReference>
<evidence type="ECO:0008006" key="5">
    <source>
        <dbReference type="Google" id="ProtNLM"/>
    </source>
</evidence>
<accession>A0A5B9QKA1</accession>
<organism evidence="3 4">
    <name type="scientific">Bythopirellula goksoeyrii</name>
    <dbReference type="NCBI Taxonomy" id="1400387"/>
    <lineage>
        <taxon>Bacteria</taxon>
        <taxon>Pseudomonadati</taxon>
        <taxon>Planctomycetota</taxon>
        <taxon>Planctomycetia</taxon>
        <taxon>Pirellulales</taxon>
        <taxon>Lacipirellulaceae</taxon>
        <taxon>Bythopirellula</taxon>
    </lineage>
</organism>
<dbReference type="Gene3D" id="2.160.20.20">
    <property type="match status" value="1"/>
</dbReference>
<protein>
    <recommendedName>
        <fullName evidence="5">Inverse autotransporter beta-domain domain-containing protein</fullName>
    </recommendedName>
</protein>
<evidence type="ECO:0000256" key="1">
    <source>
        <dbReference type="SAM" id="MobiDB-lite"/>
    </source>
</evidence>
<dbReference type="RefSeq" id="WP_148073209.1">
    <property type="nucleotide sequence ID" value="NZ_CP042913.1"/>
</dbReference>
<reference evidence="3 4" key="1">
    <citation type="submission" date="2019-08" db="EMBL/GenBank/DDBJ databases">
        <title>Deep-cultivation of Planctomycetes and their phenomic and genomic characterization uncovers novel biology.</title>
        <authorList>
            <person name="Wiegand S."/>
            <person name="Jogler M."/>
            <person name="Boedeker C."/>
            <person name="Pinto D."/>
            <person name="Vollmers J."/>
            <person name="Rivas-Marin E."/>
            <person name="Kohn T."/>
            <person name="Peeters S.H."/>
            <person name="Heuer A."/>
            <person name="Rast P."/>
            <person name="Oberbeckmann S."/>
            <person name="Bunk B."/>
            <person name="Jeske O."/>
            <person name="Meyerdierks A."/>
            <person name="Storesund J.E."/>
            <person name="Kallscheuer N."/>
            <person name="Luecker S."/>
            <person name="Lage O.M."/>
            <person name="Pohl T."/>
            <person name="Merkel B.J."/>
            <person name="Hornburger P."/>
            <person name="Mueller R.-W."/>
            <person name="Bruemmer F."/>
            <person name="Labrenz M."/>
            <person name="Spormann A.M."/>
            <person name="Op den Camp H."/>
            <person name="Overmann J."/>
            <person name="Amann R."/>
            <person name="Jetten M.S.M."/>
            <person name="Mascher T."/>
            <person name="Medema M.H."/>
            <person name="Devos D.P."/>
            <person name="Kaster A.-K."/>
            <person name="Ovreas L."/>
            <person name="Rohde M."/>
            <person name="Galperin M.Y."/>
            <person name="Jogler C."/>
        </authorList>
    </citation>
    <scope>NUCLEOTIDE SEQUENCE [LARGE SCALE GENOMIC DNA]</scope>
    <source>
        <strain evidence="3 4">Pr1d</strain>
    </source>
</reference>
<dbReference type="InterPro" id="IPR038177">
    <property type="entry name" value="IAT_beta_sf"/>
</dbReference>
<keyword evidence="4" id="KW-1185">Reference proteome</keyword>